<name>A0A2G8RHS4_9RHOB</name>
<dbReference type="Pfam" id="PF00891">
    <property type="entry name" value="Methyltransf_2"/>
    <property type="match status" value="1"/>
</dbReference>
<dbReference type="PANTHER" id="PTHR43712:SF2">
    <property type="entry name" value="O-METHYLTRANSFERASE CICE"/>
    <property type="match status" value="1"/>
</dbReference>
<evidence type="ECO:0000313" key="6">
    <source>
        <dbReference type="EMBL" id="PIL21134.1"/>
    </source>
</evidence>
<comment type="caution">
    <text evidence="6">The sequence shown here is derived from an EMBL/GenBank/DDBJ whole genome shotgun (WGS) entry which is preliminary data.</text>
</comment>
<proteinExistence type="predicted"/>
<dbReference type="PROSITE" id="PS51683">
    <property type="entry name" value="SAM_OMT_II"/>
    <property type="match status" value="1"/>
</dbReference>
<accession>A0A2G8RHS4</accession>
<dbReference type="InterPro" id="IPR036388">
    <property type="entry name" value="WH-like_DNA-bd_sf"/>
</dbReference>
<dbReference type="InterPro" id="IPR012967">
    <property type="entry name" value="COMT_dimerisation"/>
</dbReference>
<dbReference type="InterPro" id="IPR036390">
    <property type="entry name" value="WH_DNA-bd_sf"/>
</dbReference>
<reference evidence="6 7" key="1">
    <citation type="submission" date="2013-09" db="EMBL/GenBank/DDBJ databases">
        <title>Genome sequencing of Phaeobacter antarcticus sp. nov. SM1211.</title>
        <authorList>
            <person name="Zhang X.-Y."/>
            <person name="Liu C."/>
            <person name="Chen X.-L."/>
            <person name="Xie B.-B."/>
            <person name="Qin Q.-L."/>
            <person name="Rong J.-C."/>
            <person name="Zhang Y.-Z."/>
        </authorList>
    </citation>
    <scope>NUCLEOTIDE SEQUENCE [LARGE SCALE GENOMIC DNA]</scope>
    <source>
        <strain evidence="6 7">SM1211</strain>
    </source>
</reference>
<evidence type="ECO:0000259" key="5">
    <source>
        <dbReference type="Pfam" id="PF08100"/>
    </source>
</evidence>
<dbReference type="GO" id="GO:0008171">
    <property type="term" value="F:O-methyltransferase activity"/>
    <property type="evidence" value="ECO:0007669"/>
    <property type="project" value="InterPro"/>
</dbReference>
<sequence>MPESRRGSDWRTGLARLVARPGFQRWAAAFPLTRRFARRDGDQLFDMVQGFVRSQVLYALVDLRIPHQVMEGPRTVVQLAQGTGIPPDRMIRLLQAGAAMGLLHRHKDGRFGAARLGAALLGVPGLEQMIRHHDILYRDLKDPVALLRGEVQTELADFWPYVFGARGAVDPDVTATYSDLMAQSQGLVAQDTLAAISLRGTRHLLDVGGGFGAFVEAVCHAYPDMRVSLFDLPHVVAGARARFGSQNVSTKVDTHAGSFRDDPLPAGADAISLVRVLYDHSDETVAALLAKVHTILPPTGRLIISEPMSGGTTPSASGDVYFAFYTLAMRTGTVRSASRISELCREAGFGDTRVHRAARPYVTQVVTARKFSE</sequence>
<keyword evidence="1" id="KW-0489">Methyltransferase</keyword>
<feature type="domain" description="O-methyltransferase C-terminal" evidence="4">
    <location>
        <begin position="137"/>
        <end position="349"/>
    </location>
</feature>
<protein>
    <recommendedName>
        <fullName evidence="8">O-methyltransferase domain-containing protein</fullName>
    </recommendedName>
</protein>
<feature type="domain" description="O-methyltransferase dimerisation" evidence="5">
    <location>
        <begin position="46"/>
        <end position="121"/>
    </location>
</feature>
<dbReference type="PANTHER" id="PTHR43712">
    <property type="entry name" value="PUTATIVE (AFU_ORTHOLOGUE AFUA_4G14580)-RELATED"/>
    <property type="match status" value="1"/>
</dbReference>
<gene>
    <name evidence="6" type="ORF">P775_06190</name>
</gene>
<dbReference type="SUPFAM" id="SSF53335">
    <property type="entry name" value="S-adenosyl-L-methionine-dependent methyltransferases"/>
    <property type="match status" value="1"/>
</dbReference>
<dbReference type="Gene3D" id="3.40.50.150">
    <property type="entry name" value="Vaccinia Virus protein VP39"/>
    <property type="match status" value="1"/>
</dbReference>
<dbReference type="Proteomes" id="UP000231259">
    <property type="component" value="Unassembled WGS sequence"/>
</dbReference>
<dbReference type="OrthoDB" id="7418600at2"/>
<evidence type="ECO:0000256" key="1">
    <source>
        <dbReference type="ARBA" id="ARBA00022603"/>
    </source>
</evidence>
<dbReference type="GO" id="GO:0032259">
    <property type="term" value="P:methylation"/>
    <property type="evidence" value="ECO:0007669"/>
    <property type="project" value="UniProtKB-KW"/>
</dbReference>
<dbReference type="SUPFAM" id="SSF46785">
    <property type="entry name" value="Winged helix' DNA-binding domain"/>
    <property type="match status" value="1"/>
</dbReference>
<dbReference type="InterPro" id="IPR029063">
    <property type="entry name" value="SAM-dependent_MTases_sf"/>
</dbReference>
<dbReference type="Gene3D" id="1.10.10.10">
    <property type="entry name" value="Winged helix-like DNA-binding domain superfamily/Winged helix DNA-binding domain"/>
    <property type="match status" value="1"/>
</dbReference>
<evidence type="ECO:0000256" key="2">
    <source>
        <dbReference type="ARBA" id="ARBA00022679"/>
    </source>
</evidence>
<keyword evidence="7" id="KW-1185">Reference proteome</keyword>
<dbReference type="CDD" id="cd02440">
    <property type="entry name" value="AdoMet_MTases"/>
    <property type="match status" value="1"/>
</dbReference>
<evidence type="ECO:0008006" key="8">
    <source>
        <dbReference type="Google" id="ProtNLM"/>
    </source>
</evidence>
<dbReference type="PIRSF" id="PIRSF005739">
    <property type="entry name" value="O-mtase"/>
    <property type="match status" value="1"/>
</dbReference>
<dbReference type="InterPro" id="IPR001077">
    <property type="entry name" value="COMT_C"/>
</dbReference>
<dbReference type="InterPro" id="IPR016461">
    <property type="entry name" value="COMT-like"/>
</dbReference>
<evidence type="ECO:0000259" key="4">
    <source>
        <dbReference type="Pfam" id="PF00891"/>
    </source>
</evidence>
<dbReference type="Pfam" id="PF08100">
    <property type="entry name" value="Dimerisation"/>
    <property type="match status" value="1"/>
</dbReference>
<dbReference type="EMBL" id="AWWI01000047">
    <property type="protein sequence ID" value="PIL21134.1"/>
    <property type="molecule type" value="Genomic_DNA"/>
</dbReference>
<evidence type="ECO:0000313" key="7">
    <source>
        <dbReference type="Proteomes" id="UP000231259"/>
    </source>
</evidence>
<organism evidence="6 7">
    <name type="scientific">Puniceibacterium antarcticum</name>
    <dbReference type="NCBI Taxonomy" id="1206336"/>
    <lineage>
        <taxon>Bacteria</taxon>
        <taxon>Pseudomonadati</taxon>
        <taxon>Pseudomonadota</taxon>
        <taxon>Alphaproteobacteria</taxon>
        <taxon>Rhodobacterales</taxon>
        <taxon>Paracoccaceae</taxon>
        <taxon>Puniceibacterium</taxon>
    </lineage>
</organism>
<dbReference type="AlphaFoldDB" id="A0A2G8RHS4"/>
<dbReference type="GO" id="GO:0046983">
    <property type="term" value="F:protein dimerization activity"/>
    <property type="evidence" value="ECO:0007669"/>
    <property type="project" value="InterPro"/>
</dbReference>
<dbReference type="RefSeq" id="WP_099910111.1">
    <property type="nucleotide sequence ID" value="NZ_AWWI01000047.1"/>
</dbReference>
<evidence type="ECO:0000256" key="3">
    <source>
        <dbReference type="ARBA" id="ARBA00022691"/>
    </source>
</evidence>
<keyword evidence="2" id="KW-0808">Transferase</keyword>
<keyword evidence="3" id="KW-0949">S-adenosyl-L-methionine</keyword>